<protein>
    <submittedName>
        <fullName evidence="1">Uncharacterized protein</fullName>
    </submittedName>
</protein>
<gene>
    <name evidence="1" type="ORF">PVE_R2G0416</name>
</gene>
<accession>A0A1D3K7W2</accession>
<name>A0A1D3K7W2_PSEVE</name>
<proteinExistence type="predicted"/>
<evidence type="ECO:0000313" key="1">
    <source>
        <dbReference type="EMBL" id="SBW84443.1"/>
    </source>
</evidence>
<dbReference type="AlphaFoldDB" id="A0A1D3K7W2"/>
<evidence type="ECO:0000313" key="2">
    <source>
        <dbReference type="Proteomes" id="UP000245431"/>
    </source>
</evidence>
<dbReference type="EMBL" id="LT599584">
    <property type="protein sequence ID" value="SBW84443.1"/>
    <property type="molecule type" value="Genomic_DNA"/>
</dbReference>
<sequence length="191" mass="20777">MKLCTGPRSLIVDLPAEPEASCLQASFLTVALNILGETGQAVVVLENGELRHCALLSPKNNLVLDSAGIQPLEKFQQYWLRLTDAKATIQQMTIAGLVALSPPESGFFARALSTFEKVVVKHLPVTALAPAILGYQVHNSDQEHWAGRPSFEILPMEMAHQDLIEARDAHPKAGWQMIAVLDGDIESPTFA</sequence>
<dbReference type="Proteomes" id="UP000245431">
    <property type="component" value="Chromosome PVE_r2"/>
</dbReference>
<reference evidence="2" key="1">
    <citation type="submission" date="2016-07" db="EMBL/GenBank/DDBJ databases">
        <authorList>
            <person name="Florea S."/>
            <person name="Webb J.S."/>
            <person name="Jaromczyk J."/>
            <person name="Schardl C.L."/>
        </authorList>
    </citation>
    <scope>NUCLEOTIDE SEQUENCE [LARGE SCALE GENOMIC DNA]</scope>
    <source>
        <strain evidence="2">1YdBTEX2</strain>
    </source>
</reference>
<organism evidence="1 2">
    <name type="scientific">Pseudomonas veronii 1YdBTEX2</name>
    <dbReference type="NCBI Taxonomy" id="1295141"/>
    <lineage>
        <taxon>Bacteria</taxon>
        <taxon>Pseudomonadati</taxon>
        <taxon>Pseudomonadota</taxon>
        <taxon>Gammaproteobacteria</taxon>
        <taxon>Pseudomonadales</taxon>
        <taxon>Pseudomonadaceae</taxon>
        <taxon>Pseudomonas</taxon>
    </lineage>
</organism>